<name>A0A4P7KP75_9GAMM</name>
<accession>A0A4P7KP75</accession>
<sequence length="155" mass="17678">MRLRYLPDTTKILYYSYLLTDKKGDMTMIERFTATGLFEVVEKTESNWNAICAGRNAHWLSSSFGATVGVQIIPPNSKIWYQQASLVLVSCPEGRNMGLNYRGSYWVLWQAYGKDIDDNLLIQSICAHLALAKFLEEGLCQPVTSPSLRYRSIKR</sequence>
<dbReference type="EMBL" id="CP038613">
    <property type="protein sequence ID" value="QBY41737.1"/>
    <property type="molecule type" value="Genomic_DNA"/>
</dbReference>
<dbReference type="KEGG" id="ans:ArsFIN_02650"/>
<proteinExistence type="predicted"/>
<reference evidence="1 2" key="1">
    <citation type="submission" date="2019-03" db="EMBL/GenBank/DDBJ databases">
        <title>Long-read sequencing reveals hyperdense prophage content in a complex bacterial symbiont genome.</title>
        <authorList>
            <person name="Frost C.L."/>
            <person name="Siozios S."/>
            <person name="Nadal-Jimenez P."/>
            <person name="Brockhurst M.A."/>
            <person name="King K.C."/>
            <person name="Darby A.C."/>
            <person name="Hurst G.D.D."/>
        </authorList>
    </citation>
    <scope>NUCLEOTIDE SEQUENCE [LARGE SCALE GENOMIC DNA]</scope>
    <source>
        <strain evidence="1 2">FIN</strain>
    </source>
</reference>
<evidence type="ECO:0000313" key="2">
    <source>
        <dbReference type="Proteomes" id="UP000295134"/>
    </source>
</evidence>
<protein>
    <submittedName>
        <fullName evidence="1">Uncharacterized protein</fullName>
    </submittedName>
</protein>
<organism evidence="1 2">
    <name type="scientific">Arsenophonus nasoniae</name>
    <name type="common">son-killer infecting Nasonia vitripennis</name>
    <dbReference type="NCBI Taxonomy" id="638"/>
    <lineage>
        <taxon>Bacteria</taxon>
        <taxon>Pseudomonadati</taxon>
        <taxon>Pseudomonadota</taxon>
        <taxon>Gammaproteobacteria</taxon>
        <taxon>Enterobacterales</taxon>
        <taxon>Morganellaceae</taxon>
        <taxon>Arsenophonus</taxon>
    </lineage>
</organism>
<dbReference type="AlphaFoldDB" id="A0A4P7KP75"/>
<dbReference type="Proteomes" id="UP000295134">
    <property type="component" value="Chromosome"/>
</dbReference>
<evidence type="ECO:0000313" key="1">
    <source>
        <dbReference type="EMBL" id="QBY41737.1"/>
    </source>
</evidence>
<gene>
    <name evidence="1" type="ORF">ArsFIN_02650</name>
</gene>